<evidence type="ECO:0000256" key="3">
    <source>
        <dbReference type="ARBA" id="ARBA00011489"/>
    </source>
</evidence>
<proteinExistence type="inferred from homology"/>
<gene>
    <name evidence="10" type="ORF">GIB67_011549</name>
</gene>
<feature type="transmembrane region" description="Helical" evidence="8">
    <location>
        <begin position="71"/>
        <end position="91"/>
    </location>
</feature>
<sequence length="158" mass="17876">MTKLFCRYMVCINAISTGYSLVSISTSWLKCFLTKAWIFFVSDQVPLKLNTDTSRSHEVSEVSVFNVFKQVIAYLMVTSGAAVVDILYLAYNGDREISWSEACSSYGRFCSRVKVALVLHGFACFCYFGLSMMSACRVFRQFEPPAPSKVVEDETNYH</sequence>
<evidence type="ECO:0000256" key="6">
    <source>
        <dbReference type="ARBA" id="ARBA00022989"/>
    </source>
</evidence>
<keyword evidence="6 8" id="KW-1133">Transmembrane helix</keyword>
<dbReference type="OrthoDB" id="755577at2759"/>
<evidence type="ECO:0000259" key="9">
    <source>
        <dbReference type="Pfam" id="PF04535"/>
    </source>
</evidence>
<comment type="subunit">
    <text evidence="3 8">Homodimer and heterodimers.</text>
</comment>
<keyword evidence="7 8" id="KW-0472">Membrane</keyword>
<dbReference type="AlphaFoldDB" id="A0A7J7NME9"/>
<evidence type="ECO:0000256" key="8">
    <source>
        <dbReference type="RuleBase" id="RU361233"/>
    </source>
</evidence>
<dbReference type="GO" id="GO:0005886">
    <property type="term" value="C:plasma membrane"/>
    <property type="evidence" value="ECO:0007669"/>
    <property type="project" value="UniProtKB-SubCell"/>
</dbReference>
<comment type="caution">
    <text evidence="8">Lacks conserved residue(s) required for the propagation of feature annotation.</text>
</comment>
<keyword evidence="11" id="KW-1185">Reference proteome</keyword>
<evidence type="ECO:0000313" key="10">
    <source>
        <dbReference type="EMBL" id="KAF6168164.1"/>
    </source>
</evidence>
<evidence type="ECO:0000313" key="11">
    <source>
        <dbReference type="Proteomes" id="UP000541444"/>
    </source>
</evidence>
<evidence type="ECO:0000256" key="1">
    <source>
        <dbReference type="ARBA" id="ARBA00004651"/>
    </source>
</evidence>
<dbReference type="NCBIfam" id="TIGR01569">
    <property type="entry name" value="A_tha_TIGR01569"/>
    <property type="match status" value="1"/>
</dbReference>
<dbReference type="EMBL" id="JACGCM010000704">
    <property type="protein sequence ID" value="KAF6168164.1"/>
    <property type="molecule type" value="Genomic_DNA"/>
</dbReference>
<dbReference type="PANTHER" id="PTHR33573:SF30">
    <property type="entry name" value="CASP-LIKE PROTEIN 2C1-RELATED"/>
    <property type="match status" value="1"/>
</dbReference>
<feature type="domain" description="Casparian strip membrane protein" evidence="9">
    <location>
        <begin position="55"/>
        <end position="126"/>
    </location>
</feature>
<feature type="transmembrane region" description="Helical" evidence="8">
    <location>
        <begin position="111"/>
        <end position="130"/>
    </location>
</feature>
<comment type="caution">
    <text evidence="10">The sequence shown here is derived from an EMBL/GenBank/DDBJ whole genome shotgun (WGS) entry which is preliminary data.</text>
</comment>
<reference evidence="10 11" key="1">
    <citation type="journal article" date="2020" name="IScience">
        <title>Genome Sequencing of the Endangered Kingdonia uniflora (Circaeasteraceae, Ranunculales) Reveals Potential Mechanisms of Evolutionary Specialization.</title>
        <authorList>
            <person name="Sun Y."/>
            <person name="Deng T."/>
            <person name="Zhang A."/>
            <person name="Moore M.J."/>
            <person name="Landis J.B."/>
            <person name="Lin N."/>
            <person name="Zhang H."/>
            <person name="Zhang X."/>
            <person name="Huang J."/>
            <person name="Zhang X."/>
            <person name="Sun H."/>
            <person name="Wang H."/>
        </authorList>
    </citation>
    <scope>NUCLEOTIDE SEQUENCE [LARGE SCALE GENOMIC DNA]</scope>
    <source>
        <strain evidence="10">TB1705</strain>
        <tissue evidence="10">Leaf</tissue>
    </source>
</reference>
<keyword evidence="5 8" id="KW-0812">Transmembrane</keyword>
<keyword evidence="4 8" id="KW-1003">Cell membrane</keyword>
<protein>
    <recommendedName>
        <fullName evidence="8">CASP-like protein</fullName>
    </recommendedName>
</protein>
<dbReference type="InterPro" id="IPR006702">
    <property type="entry name" value="CASP_dom"/>
</dbReference>
<accession>A0A7J7NME9</accession>
<organism evidence="10 11">
    <name type="scientific">Kingdonia uniflora</name>
    <dbReference type="NCBI Taxonomy" id="39325"/>
    <lineage>
        <taxon>Eukaryota</taxon>
        <taxon>Viridiplantae</taxon>
        <taxon>Streptophyta</taxon>
        <taxon>Embryophyta</taxon>
        <taxon>Tracheophyta</taxon>
        <taxon>Spermatophyta</taxon>
        <taxon>Magnoliopsida</taxon>
        <taxon>Ranunculales</taxon>
        <taxon>Circaeasteraceae</taxon>
        <taxon>Kingdonia</taxon>
    </lineage>
</organism>
<dbReference type="PANTHER" id="PTHR33573">
    <property type="entry name" value="CASP-LIKE PROTEIN 4A4"/>
    <property type="match status" value="1"/>
</dbReference>
<evidence type="ECO:0000256" key="7">
    <source>
        <dbReference type="ARBA" id="ARBA00023136"/>
    </source>
</evidence>
<dbReference type="InterPro" id="IPR006459">
    <property type="entry name" value="CASP/CASPL"/>
</dbReference>
<evidence type="ECO:0000256" key="4">
    <source>
        <dbReference type="ARBA" id="ARBA00022475"/>
    </source>
</evidence>
<dbReference type="Pfam" id="PF04535">
    <property type="entry name" value="CASP_dom"/>
    <property type="match status" value="1"/>
</dbReference>
<evidence type="ECO:0000256" key="5">
    <source>
        <dbReference type="ARBA" id="ARBA00022692"/>
    </source>
</evidence>
<dbReference type="Proteomes" id="UP000541444">
    <property type="component" value="Unassembled WGS sequence"/>
</dbReference>
<name>A0A7J7NME9_9MAGN</name>
<evidence type="ECO:0000256" key="2">
    <source>
        <dbReference type="ARBA" id="ARBA00007651"/>
    </source>
</evidence>
<comment type="similarity">
    <text evidence="2 8">Belongs to the Casparian strip membrane proteins (CASP) family.</text>
</comment>
<comment type="subcellular location">
    <subcellularLocation>
        <location evidence="1 8">Cell membrane</location>
        <topology evidence="1 8">Multi-pass membrane protein</topology>
    </subcellularLocation>
</comment>